<feature type="compositionally biased region" description="Basic and acidic residues" evidence="2">
    <location>
        <begin position="44"/>
        <end position="56"/>
    </location>
</feature>
<feature type="compositionally biased region" description="Basic and acidic residues" evidence="2">
    <location>
        <begin position="7"/>
        <end position="27"/>
    </location>
</feature>
<dbReference type="InterPro" id="IPR036680">
    <property type="entry name" value="SPOR-like_sf"/>
</dbReference>
<dbReference type="GO" id="GO:0032506">
    <property type="term" value="P:cytokinetic process"/>
    <property type="evidence" value="ECO:0007669"/>
    <property type="project" value="InterPro"/>
</dbReference>
<feature type="compositionally biased region" description="Low complexity" evidence="2">
    <location>
        <begin position="156"/>
        <end position="167"/>
    </location>
</feature>
<comment type="domain">
    <text evidence="1">The SPOR domain binds septal peptidoglycans and is required to target DamX to the septal ring.</text>
</comment>
<name>A0A423XV37_9ENTR</name>
<feature type="compositionally biased region" description="Low complexity" evidence="2">
    <location>
        <begin position="310"/>
        <end position="331"/>
    </location>
</feature>
<evidence type="ECO:0000256" key="2">
    <source>
        <dbReference type="SAM" id="MobiDB-lite"/>
    </source>
</evidence>
<keyword evidence="1" id="KW-0131">Cell cycle</keyword>
<comment type="similarity">
    <text evidence="1">Belongs to the DamX family.</text>
</comment>
<reference evidence="4 5" key="1">
    <citation type="journal article" date="2018" name="Front. Microbiol.">
        <title>An Investigation of an Acute Gastroenteritis Outbreak: Cronobacter sakazakii, a Potential Cause of Food-Borne Illness.</title>
        <authorList>
            <person name="Yong W."/>
            <person name="Guo B."/>
            <person name="Shi X."/>
            <person name="Cheng T."/>
            <person name="Chen M."/>
            <person name="Jiang X."/>
            <person name="Ye Y."/>
            <person name="Wang J."/>
            <person name="Xie G."/>
            <person name="Ding J."/>
        </authorList>
    </citation>
    <scope>NUCLEOTIDE SEQUENCE [LARGE SCALE GENOMIC DNA]</scope>
    <source>
        <strain evidence="4 5">S1</strain>
    </source>
</reference>
<feature type="compositionally biased region" description="Polar residues" evidence="2">
    <location>
        <begin position="139"/>
        <end position="155"/>
    </location>
</feature>
<organism evidence="4 5">
    <name type="scientific">Cronobacter malonaticus</name>
    <dbReference type="NCBI Taxonomy" id="413503"/>
    <lineage>
        <taxon>Bacteria</taxon>
        <taxon>Pseudomonadati</taxon>
        <taxon>Pseudomonadota</taxon>
        <taxon>Gammaproteobacteria</taxon>
        <taxon>Enterobacterales</taxon>
        <taxon>Enterobacteriaceae</taxon>
        <taxon>Cronobacter</taxon>
    </lineage>
</organism>
<feature type="region of interest" description="Disordered" evidence="2">
    <location>
        <begin position="218"/>
        <end position="331"/>
    </location>
</feature>
<feature type="transmembrane region" description="Helical" evidence="1">
    <location>
        <begin position="94"/>
        <end position="114"/>
    </location>
</feature>
<proteinExistence type="inferred from homology"/>
<comment type="caution">
    <text evidence="4">The sequence shown here is derived from an EMBL/GenBank/DDBJ whole genome shotgun (WGS) entry which is preliminary data.</text>
</comment>
<keyword evidence="1" id="KW-1003">Cell membrane</keyword>
<comment type="subcellular location">
    <subcellularLocation>
        <location evidence="1">Cell inner membrane</location>
        <topology evidence="1">Single-pass membrane protein</topology>
    </subcellularLocation>
    <text evidence="1">Localizes at the septal ring.</text>
</comment>
<evidence type="ECO:0000313" key="5">
    <source>
        <dbReference type="Proteomes" id="UP000285793"/>
    </source>
</evidence>
<evidence type="ECO:0000259" key="3">
    <source>
        <dbReference type="PROSITE" id="PS51724"/>
    </source>
</evidence>
<feature type="compositionally biased region" description="Basic and acidic residues" evidence="2">
    <location>
        <begin position="260"/>
        <end position="274"/>
    </location>
</feature>
<accession>A0A423XV37</accession>
<dbReference type="PROSITE" id="PS51724">
    <property type="entry name" value="SPOR"/>
    <property type="match status" value="1"/>
</dbReference>
<evidence type="ECO:0000256" key="1">
    <source>
        <dbReference type="HAMAP-Rule" id="MF_02021"/>
    </source>
</evidence>
<feature type="domain" description="SPOR" evidence="3">
    <location>
        <begin position="351"/>
        <end position="428"/>
    </location>
</feature>
<keyword evidence="1 4" id="KW-0132">Cell division</keyword>
<feature type="region of interest" description="Disordered" evidence="2">
    <location>
        <begin position="134"/>
        <end position="195"/>
    </location>
</feature>
<dbReference type="RefSeq" id="WP_105624650.1">
    <property type="nucleotide sequence ID" value="NZ_JAWIRI010000005.1"/>
</dbReference>
<dbReference type="GO" id="GO:0005886">
    <property type="term" value="C:plasma membrane"/>
    <property type="evidence" value="ECO:0007669"/>
    <property type="project" value="UniProtKB-SubCell"/>
</dbReference>
<dbReference type="SUPFAM" id="SSF110997">
    <property type="entry name" value="Sporulation related repeat"/>
    <property type="match status" value="1"/>
</dbReference>
<dbReference type="Pfam" id="PF05036">
    <property type="entry name" value="SPOR"/>
    <property type="match status" value="1"/>
</dbReference>
<evidence type="ECO:0000313" key="4">
    <source>
        <dbReference type="EMBL" id="ROW60459.1"/>
    </source>
</evidence>
<dbReference type="GO" id="GO:0042834">
    <property type="term" value="F:peptidoglycan binding"/>
    <property type="evidence" value="ECO:0007669"/>
    <property type="project" value="InterPro"/>
</dbReference>
<sequence>MDEFKPEDELKPDPSDRRPGRSRKSAEFDNEPQINIDDVDLDADDRRPARARREQTQESYEADESLADDEEVQERRPRKRKKAPPKGPISRQHLMMALGIFVLVLLIIGIGSALKGPDTTKTDDAQAQNAEKNIDLSGNAGSPSDQANGAQPQPGNTSAANQNNSNAPQDISLPPVSSTPTQAESPSAPQGQQRVEVPGDLNNALTQQQGQIDNAVAGSTLPTEPATVAPVNGNAAASQPSRDTAQSEKPARHNAATTTRPERKQMVIESEPRKTQTTQSKPQQAPAKTVTAEQKPASTPKRSEPATGTASAPVKAPAATATQAPKSAAAASQASAPAGGASAGNVGALKSAPGSHYTLQLSSSSNYNNLNAWAKKENLKNYVVYQTTRNGQPWYVLVSGVYGSKDEAKRAVSSLPADVQAKNPWAKPIHQVQADLK</sequence>
<feature type="compositionally biased region" description="Polar residues" evidence="2">
    <location>
        <begin position="235"/>
        <end position="244"/>
    </location>
</feature>
<feature type="region of interest" description="Disordered" evidence="2">
    <location>
        <begin position="1"/>
        <end position="91"/>
    </location>
</feature>
<dbReference type="HAMAP" id="MF_02021">
    <property type="entry name" value="DamX"/>
    <property type="match status" value="1"/>
</dbReference>
<dbReference type="EMBL" id="PQJL01000014">
    <property type="protein sequence ID" value="ROW60459.1"/>
    <property type="molecule type" value="Genomic_DNA"/>
</dbReference>
<keyword evidence="1" id="KW-0472">Membrane</keyword>
<protein>
    <recommendedName>
        <fullName evidence="1">Cell division protein DamX</fullName>
    </recommendedName>
</protein>
<keyword evidence="1" id="KW-1133">Transmembrane helix</keyword>
<feature type="compositionally biased region" description="Acidic residues" evidence="2">
    <location>
        <begin position="60"/>
        <end position="72"/>
    </location>
</feature>
<feature type="compositionally biased region" description="Polar residues" evidence="2">
    <location>
        <begin position="175"/>
        <end position="193"/>
    </location>
</feature>
<dbReference type="Proteomes" id="UP000285793">
    <property type="component" value="Unassembled WGS sequence"/>
</dbReference>
<dbReference type="AlphaFoldDB" id="A0A423XV37"/>
<comment type="function">
    <text evidence="1">Non-essential cell division protein.</text>
</comment>
<keyword evidence="1" id="KW-0997">Cell inner membrane</keyword>
<dbReference type="GO" id="GO:0030428">
    <property type="term" value="C:cell septum"/>
    <property type="evidence" value="ECO:0007669"/>
    <property type="project" value="InterPro"/>
</dbReference>
<dbReference type="InterPro" id="IPR007730">
    <property type="entry name" value="SPOR-like_dom"/>
</dbReference>
<keyword evidence="1" id="KW-0812">Transmembrane</keyword>
<gene>
    <name evidence="1" type="primary">damX</name>
    <name evidence="4" type="ORF">C3E80_12440</name>
</gene>
<dbReference type="NCBIfam" id="NF008153">
    <property type="entry name" value="PRK10905.1"/>
    <property type="match status" value="1"/>
</dbReference>
<dbReference type="InterPro" id="IPR032899">
    <property type="entry name" value="DamX"/>
</dbReference>
<dbReference type="Gene3D" id="3.30.70.1070">
    <property type="entry name" value="Sporulation related repeat"/>
    <property type="match status" value="1"/>
</dbReference>